<reference evidence="2 3" key="1">
    <citation type="submission" date="2016-04" db="EMBL/GenBank/DDBJ databases">
        <title>Draft genome sequence of freshwater magnetotactic bacteria Magnetospirillum marisnigri SP-1 and Magnetospirillum moscoviense BB-1.</title>
        <authorList>
            <person name="Koziaeva V."/>
            <person name="Dziuba M.V."/>
            <person name="Ivanov T.M."/>
            <person name="Kuznetsov B."/>
            <person name="Grouzdev D.S."/>
        </authorList>
    </citation>
    <scope>NUCLEOTIDE SEQUENCE [LARGE SCALE GENOMIC DNA]</scope>
    <source>
        <strain evidence="2 3">SP-1</strain>
    </source>
</reference>
<feature type="region of interest" description="Disordered" evidence="1">
    <location>
        <begin position="74"/>
        <end position="93"/>
    </location>
</feature>
<evidence type="ECO:0008006" key="4">
    <source>
        <dbReference type="Google" id="ProtNLM"/>
    </source>
</evidence>
<name>A0A178MY72_9PROT</name>
<dbReference type="InterPro" id="IPR029063">
    <property type="entry name" value="SAM-dependent_MTases_sf"/>
</dbReference>
<evidence type="ECO:0000256" key="1">
    <source>
        <dbReference type="SAM" id="MobiDB-lite"/>
    </source>
</evidence>
<protein>
    <recommendedName>
        <fullName evidence="4">Methyltransferase domain-containing protein</fullName>
    </recommendedName>
</protein>
<keyword evidence="3" id="KW-1185">Reference proteome</keyword>
<dbReference type="EMBL" id="LWQT01000028">
    <property type="protein sequence ID" value="OAN54623.1"/>
    <property type="molecule type" value="Genomic_DNA"/>
</dbReference>
<feature type="compositionally biased region" description="Pro residues" evidence="1">
    <location>
        <begin position="83"/>
        <end position="92"/>
    </location>
</feature>
<evidence type="ECO:0000313" key="3">
    <source>
        <dbReference type="Proteomes" id="UP000078428"/>
    </source>
</evidence>
<dbReference type="AlphaFoldDB" id="A0A178MY72"/>
<dbReference type="Proteomes" id="UP000078428">
    <property type="component" value="Unassembled WGS sequence"/>
</dbReference>
<evidence type="ECO:0000313" key="2">
    <source>
        <dbReference type="EMBL" id="OAN54623.1"/>
    </source>
</evidence>
<accession>A0A178MY72</accession>
<sequence>MASLGDQATRSSWIFKLNLAEIDTIQAEALSRARSAFEQGRMAEADDALQLLHCLRNPFMPPLTPLRDLLETGENAQEDDDPGPPLFDPDAPPCIDYSDVDSPRRLEFARLIADLMPPDGICLEIGCYDGAVIQAVGKEMSRRGEGCALFGIEPTKSVVALARKRTPGLMIMAGNVAQMAEGRLNDRLPQIIDVICLSAACQLLSPAELVSVFDFARQRSANVAIADDVVNLDGTRSLRRGVYRLHPFRAVLAQCGLAIRTVTMVPEVSRAYSGYIVAASSQ</sequence>
<comment type="caution">
    <text evidence="2">The sequence shown here is derived from an EMBL/GenBank/DDBJ whole genome shotgun (WGS) entry which is preliminary data.</text>
</comment>
<organism evidence="2 3">
    <name type="scientific">Paramagnetospirillum marisnigri</name>
    <dbReference type="NCBI Taxonomy" id="1285242"/>
    <lineage>
        <taxon>Bacteria</taxon>
        <taxon>Pseudomonadati</taxon>
        <taxon>Pseudomonadota</taxon>
        <taxon>Alphaproteobacteria</taxon>
        <taxon>Rhodospirillales</taxon>
        <taxon>Magnetospirillaceae</taxon>
        <taxon>Paramagnetospirillum</taxon>
    </lineage>
</organism>
<dbReference type="Gene3D" id="3.40.50.150">
    <property type="entry name" value="Vaccinia Virus protein VP39"/>
    <property type="match status" value="1"/>
</dbReference>
<dbReference type="SUPFAM" id="SSF53335">
    <property type="entry name" value="S-adenosyl-L-methionine-dependent methyltransferases"/>
    <property type="match status" value="1"/>
</dbReference>
<proteinExistence type="predicted"/>
<gene>
    <name evidence="2" type="ORF">A6A04_11895</name>
</gene>